<sequence>MATINKKFYIDKLEEIDVCGHTFFSFEGGAFQLPYDVNPAAGEHTYSTCEGCKKQRQNIIDEIKRVNVFPLCCEEHKTLPSFADFNIENYKELEGSIADKIIYTAQFVINNIDNDDWFEDFQNYFEYVIESFGSFPNGYGSPYQINNFYGFLPDMIDGKRDLLSSPKISKEEINKRIDSILEHIHNAFIPAGQKRPKEDNKDFNLLLSTYSRWYKTFPFNLSYFQPLQKKYSKTIPIVNGEVRYNKYTGLSAASLHSKESLTQFLVELTKAIITNVNALKLYEKGMLNDTQKIQLELVLRNRELELTALNSGKEIDSKGYIKILKSWFTSEKKFIKEITPLLKEDESLKEKITPELSIKQIALKLVYEGAVVNRNNCGEIIKEYGHSSGEKLFQEFTYFSSSQNRKGNPTNPTPKTFQNKIELFESVIGLLSDANKQRALDELSILKINRDNLFG</sequence>
<accession>A0AA96F4K4</accession>
<gene>
    <name evidence="2" type="ORF">RN605_04290</name>
    <name evidence="1" type="ORF">RN608_10990</name>
</gene>
<evidence type="ECO:0000313" key="1">
    <source>
        <dbReference type="EMBL" id="WNM18534.1"/>
    </source>
</evidence>
<evidence type="ECO:0000313" key="2">
    <source>
        <dbReference type="EMBL" id="WNM22585.1"/>
    </source>
</evidence>
<reference evidence="1 3" key="1">
    <citation type="submission" date="2023-09" db="EMBL/GenBank/DDBJ databases">
        <title>Flavobacterium sp. a novel bacteria isolate from Pepper rhizosphere.</title>
        <authorList>
            <person name="Peng Y."/>
            <person name="Lee J."/>
        </authorList>
    </citation>
    <scope>NUCLEOTIDE SEQUENCE</scope>
    <source>
        <strain evidence="1">PMR2A8</strain>
        <strain evidence="2 3">PMTSA4</strain>
    </source>
</reference>
<name>A0AA96EUF6_9FLAO</name>
<dbReference type="KEGG" id="fcj:RN605_04290"/>
<dbReference type="Proteomes" id="UP001304515">
    <property type="component" value="Chromosome"/>
</dbReference>
<dbReference type="EMBL" id="CP134878">
    <property type="protein sequence ID" value="WNM18534.1"/>
    <property type="molecule type" value="Genomic_DNA"/>
</dbReference>
<evidence type="ECO:0000313" key="3">
    <source>
        <dbReference type="Proteomes" id="UP001304515"/>
    </source>
</evidence>
<proteinExistence type="predicted"/>
<keyword evidence="3" id="KW-1185">Reference proteome</keyword>
<protein>
    <submittedName>
        <fullName evidence="1">Uncharacterized protein</fullName>
    </submittedName>
</protein>
<dbReference type="EMBL" id="CP134890">
    <property type="protein sequence ID" value="WNM22585.1"/>
    <property type="molecule type" value="Genomic_DNA"/>
</dbReference>
<dbReference type="AlphaFoldDB" id="A0AA96EUF6"/>
<organism evidence="1">
    <name type="scientific">Flavobacterium capsici</name>
    <dbReference type="NCBI Taxonomy" id="3075618"/>
    <lineage>
        <taxon>Bacteria</taxon>
        <taxon>Pseudomonadati</taxon>
        <taxon>Bacteroidota</taxon>
        <taxon>Flavobacteriia</taxon>
        <taxon>Flavobacteriales</taxon>
        <taxon>Flavobacteriaceae</taxon>
        <taxon>Flavobacterium</taxon>
    </lineage>
</organism>
<accession>A0AA96EUF6</accession>
<dbReference type="RefSeq" id="WP_313322516.1">
    <property type="nucleotide sequence ID" value="NZ_CP134878.1"/>
</dbReference>